<feature type="non-terminal residue" evidence="1">
    <location>
        <position position="101"/>
    </location>
</feature>
<sequence>MSMIKLIALEKVIIMTSNWVNNLLKKNPDLTLPIIVNSGKEVFQELNRKWDIFLSLLSREKELESCIEPAEFSIKKINEAKDLYYSGNFGQASECMHEIVC</sequence>
<organism evidence="1 2">
    <name type="scientific">Candidatus Flavonifractor merdigallinarum</name>
    <dbReference type="NCBI Taxonomy" id="2838589"/>
    <lineage>
        <taxon>Bacteria</taxon>
        <taxon>Bacillati</taxon>
        <taxon>Bacillota</taxon>
        <taxon>Clostridia</taxon>
        <taxon>Eubacteriales</taxon>
        <taxon>Oscillospiraceae</taxon>
        <taxon>Flavonifractor</taxon>
    </lineage>
</organism>
<evidence type="ECO:0000313" key="2">
    <source>
        <dbReference type="Proteomes" id="UP000823868"/>
    </source>
</evidence>
<dbReference type="Proteomes" id="UP000823868">
    <property type="component" value="Unassembled WGS sequence"/>
</dbReference>
<protein>
    <submittedName>
        <fullName evidence="1">Uncharacterized protein</fullName>
    </submittedName>
</protein>
<evidence type="ECO:0000313" key="1">
    <source>
        <dbReference type="EMBL" id="HIY21372.1"/>
    </source>
</evidence>
<name>A0A9D1Y9A0_9FIRM</name>
<comment type="caution">
    <text evidence="1">The sequence shown here is derived from an EMBL/GenBank/DDBJ whole genome shotgun (WGS) entry which is preliminary data.</text>
</comment>
<proteinExistence type="predicted"/>
<dbReference type="AlphaFoldDB" id="A0A9D1Y9A0"/>
<dbReference type="EMBL" id="DXDX01000105">
    <property type="protein sequence ID" value="HIY21372.1"/>
    <property type="molecule type" value="Genomic_DNA"/>
</dbReference>
<reference evidence="1" key="2">
    <citation type="submission" date="2021-04" db="EMBL/GenBank/DDBJ databases">
        <authorList>
            <person name="Gilroy R."/>
        </authorList>
    </citation>
    <scope>NUCLEOTIDE SEQUENCE</scope>
    <source>
        <strain evidence="1">ChiBcec16_6824</strain>
    </source>
</reference>
<reference evidence="1" key="1">
    <citation type="journal article" date="2021" name="PeerJ">
        <title>Extensive microbial diversity within the chicken gut microbiome revealed by metagenomics and culture.</title>
        <authorList>
            <person name="Gilroy R."/>
            <person name="Ravi A."/>
            <person name="Getino M."/>
            <person name="Pursley I."/>
            <person name="Horton D.L."/>
            <person name="Alikhan N.F."/>
            <person name="Baker D."/>
            <person name="Gharbi K."/>
            <person name="Hall N."/>
            <person name="Watson M."/>
            <person name="Adriaenssens E.M."/>
            <person name="Foster-Nyarko E."/>
            <person name="Jarju S."/>
            <person name="Secka A."/>
            <person name="Antonio M."/>
            <person name="Oren A."/>
            <person name="Chaudhuri R.R."/>
            <person name="La Ragione R."/>
            <person name="Hildebrand F."/>
            <person name="Pallen M.J."/>
        </authorList>
    </citation>
    <scope>NUCLEOTIDE SEQUENCE</scope>
    <source>
        <strain evidence="1">ChiBcec16_6824</strain>
    </source>
</reference>
<accession>A0A9D1Y9A0</accession>
<gene>
    <name evidence="1" type="ORF">H9841_05685</name>
</gene>